<name>B6FXX7_PEPHT</name>
<evidence type="ECO:0000313" key="2">
    <source>
        <dbReference type="EMBL" id="EEA85622.1"/>
    </source>
</evidence>
<dbReference type="RefSeq" id="WP_006439640.1">
    <property type="nucleotide sequence ID" value="NZ_DS995356.1"/>
</dbReference>
<keyword evidence="1" id="KW-0812">Transmembrane</keyword>
<protein>
    <submittedName>
        <fullName evidence="2">Uncharacterized protein</fullName>
    </submittedName>
</protein>
<feature type="transmembrane region" description="Helical" evidence="1">
    <location>
        <begin position="6"/>
        <end position="29"/>
    </location>
</feature>
<dbReference type="EMBL" id="ABWP01000029">
    <property type="protein sequence ID" value="EEA85622.1"/>
    <property type="molecule type" value="Genomic_DNA"/>
</dbReference>
<dbReference type="AlphaFoldDB" id="B6FXX7"/>
<keyword evidence="1" id="KW-1133">Transmembrane helix</keyword>
<organism evidence="2 3">
    <name type="scientific">Peptacetobacter hiranonis (strain DSM 13275 / JCM 10541 / KCTC 15199 / TO-931)</name>
    <name type="common">Clostridium hiranonis</name>
    <dbReference type="NCBI Taxonomy" id="500633"/>
    <lineage>
        <taxon>Bacteria</taxon>
        <taxon>Bacillati</taxon>
        <taxon>Bacillota</taxon>
        <taxon>Clostridia</taxon>
        <taxon>Peptostreptococcales</taxon>
        <taxon>Peptostreptococcaceae</taxon>
        <taxon>Peptacetobacter</taxon>
    </lineage>
</organism>
<keyword evidence="3" id="KW-1185">Reference proteome</keyword>
<comment type="caution">
    <text evidence="2">The sequence shown here is derived from an EMBL/GenBank/DDBJ whole genome shotgun (WGS) entry which is preliminary data.</text>
</comment>
<gene>
    <name evidence="2" type="ORF">CLOHIR_00728</name>
</gene>
<evidence type="ECO:0000256" key="1">
    <source>
        <dbReference type="SAM" id="Phobius"/>
    </source>
</evidence>
<dbReference type="HOGENOM" id="CLU_1774237_0_0_9"/>
<sequence>MSADRVSLYWIYFIIMSFSAVVCAILAFYKIKIAKREFFYPRQQKWAKKHEERLNLLSKRFFLILCIVFFMFGTLPSCLDLPYVLRGNYKEVCSVVIKKSGTSINLEDGGYYRVGNTKGCKIGDEVKVEYLPFTRYATITNIFHSK</sequence>
<feature type="transmembrane region" description="Helical" evidence="1">
    <location>
        <begin position="61"/>
        <end position="85"/>
    </location>
</feature>
<reference evidence="2 3" key="1">
    <citation type="submission" date="2008-09" db="EMBL/GenBank/DDBJ databases">
        <authorList>
            <person name="Fulton L."/>
            <person name="Clifton S."/>
            <person name="Fulton B."/>
            <person name="Xu J."/>
            <person name="Minx P."/>
            <person name="Pepin K.H."/>
            <person name="Johnson M."/>
            <person name="Thiruvilangam P."/>
            <person name="Bhonagiri V."/>
            <person name="Nash W.E."/>
            <person name="Mardis E.R."/>
            <person name="Wilson R.K."/>
        </authorList>
    </citation>
    <scope>NUCLEOTIDE SEQUENCE [LARGE SCALE GENOMIC DNA]</scope>
    <source>
        <strain evidence="2 3">DSM 13275</strain>
    </source>
</reference>
<reference evidence="2 3" key="2">
    <citation type="submission" date="2008-10" db="EMBL/GenBank/DDBJ databases">
        <title>Draft genome sequence of Clostridium hiranonis (DSM 13275).</title>
        <authorList>
            <person name="Sudarsanam P."/>
            <person name="Ley R."/>
            <person name="Guruge J."/>
            <person name="Turnbaugh P.J."/>
            <person name="Mahowald M."/>
            <person name="Liep D."/>
            <person name="Gordon J."/>
        </authorList>
    </citation>
    <scope>NUCLEOTIDE SEQUENCE [LARGE SCALE GENOMIC DNA]</scope>
    <source>
        <strain evidence="2 3">DSM 13275</strain>
    </source>
</reference>
<evidence type="ECO:0000313" key="3">
    <source>
        <dbReference type="Proteomes" id="UP000003178"/>
    </source>
</evidence>
<keyword evidence="1" id="KW-0472">Membrane</keyword>
<dbReference type="Proteomes" id="UP000003178">
    <property type="component" value="Unassembled WGS sequence"/>
</dbReference>
<proteinExistence type="predicted"/>
<dbReference type="OrthoDB" id="2085138at2"/>
<accession>B6FXX7</accession>